<dbReference type="InterPro" id="IPR032676">
    <property type="entry name" value="YkuD_2"/>
</dbReference>
<organism evidence="1 2">
    <name type="scientific">Phnomibacter ginsenosidimutans</name>
    <dbReference type="NCBI Taxonomy" id="2676868"/>
    <lineage>
        <taxon>Bacteria</taxon>
        <taxon>Pseudomonadati</taxon>
        <taxon>Bacteroidota</taxon>
        <taxon>Chitinophagia</taxon>
        <taxon>Chitinophagales</taxon>
        <taxon>Chitinophagaceae</taxon>
        <taxon>Phnomibacter</taxon>
    </lineage>
</organism>
<proteinExistence type="predicted"/>
<dbReference type="Proteomes" id="UP000426027">
    <property type="component" value="Chromosome"/>
</dbReference>
<dbReference type="KEGG" id="fls:GLV81_14390"/>
<accession>A0A6I6G971</accession>
<dbReference type="EMBL" id="CP046566">
    <property type="protein sequence ID" value="QGW29137.1"/>
    <property type="molecule type" value="Genomic_DNA"/>
</dbReference>
<keyword evidence="2" id="KW-1185">Reference proteome</keyword>
<protein>
    <recommendedName>
        <fullName evidence="3">Peptidase</fullName>
    </recommendedName>
</protein>
<reference evidence="1 2" key="1">
    <citation type="submission" date="2019-11" db="EMBL/GenBank/DDBJ databases">
        <authorList>
            <person name="Im W.T."/>
        </authorList>
    </citation>
    <scope>NUCLEOTIDE SEQUENCE [LARGE SCALE GENOMIC DNA]</scope>
    <source>
        <strain evidence="1 2">SB-02</strain>
    </source>
</reference>
<dbReference type="RefSeq" id="WP_157479490.1">
    <property type="nucleotide sequence ID" value="NZ_CP046566.1"/>
</dbReference>
<evidence type="ECO:0000313" key="1">
    <source>
        <dbReference type="EMBL" id="QGW29137.1"/>
    </source>
</evidence>
<dbReference type="PANTHER" id="PTHR38477:SF1">
    <property type="entry name" value="MUREIN L,D-TRANSPEPTIDASE CATALYTIC DOMAIN FAMILY PROTEIN"/>
    <property type="match status" value="1"/>
</dbReference>
<sequence length="177" mass="19270">MDSANTNTSLSAKRDSLRAILPQWLRSKNFNTTEVIIADLSMHSGLPRMVLMDVLTGKVLDSGMVAHGAGGDAFAATARFSNVPNSYCSSLGRYRIGGSYKGNFGKAYKLHGLDASNSNAFERLVVLHAYDCVPDTIPYPDMICNSLGCPMISYAFLNRLSKKIAASDKPMLLWIIN</sequence>
<dbReference type="PANTHER" id="PTHR38477">
    <property type="entry name" value="HYPOTHETICAL EXPORTED PROTEIN"/>
    <property type="match status" value="1"/>
</dbReference>
<dbReference type="Pfam" id="PF13645">
    <property type="entry name" value="YkuD_2"/>
    <property type="match status" value="1"/>
</dbReference>
<gene>
    <name evidence="1" type="ORF">GLV81_14390</name>
</gene>
<name>A0A6I6G971_9BACT</name>
<evidence type="ECO:0000313" key="2">
    <source>
        <dbReference type="Proteomes" id="UP000426027"/>
    </source>
</evidence>
<evidence type="ECO:0008006" key="3">
    <source>
        <dbReference type="Google" id="ProtNLM"/>
    </source>
</evidence>
<dbReference type="AlphaFoldDB" id="A0A6I6G971"/>